<accession>A0ABW0I691</accession>
<sequence>MSKNADLLHRGCVHVIAHDNETILFAAHELVQYLKAITASGWIVQKEEFCNERNEGIWIGLSADLPNAPRFVSGQTDDDAVWIDVSCGKGSISGTNPRSVLMSVYRFLTEIGCRWVRPGVDGEIVPKRDVEHCTVKVQEAAAYKYRGVCIEGAVSVKHVTDMIDWMAKVGFNSYFIQFREAYFFFERWYKHLNNPLKSPSGDFNVETARRFAAAAKREIRKRGMIYQAVGHGWTCTPFGIQGLSWEKWEHEVSSEITRYFAQVDGKRQLWQDIPINTELCYSNVEARGKMIEEIVLYASENPEVDLLHVWLSDGFNNQCECETCVLSAPSDLYVLLMNELDQALTARGLETRIAFLIYHELLWPPKREKIMRPDRFVLQFSPITRTYRQSFETMGSVPAIPPFVRNRVELPLTAEGNVSFLQAWKKDFPGDSFDFDYHYMWAHQRDPGYVHIARIVYEDIRGLNRLGLDGFVSCQVQRSFFPSGLGMNVMARTLWNKELEFGEIAEDYFAAAYGEDGRLVLNYSAELSKLYFDLHLENAAAVRKESALSSVFDEIYSLIREFEPVIGKNARQANRCHDSSWRYLKLHAEIWTEMTRILEQLYKGEDEQSRRMWEDTRAMLWAIEDECHPVLDVYNFVGVWDEFFSLKAL</sequence>
<reference evidence="2" key="1">
    <citation type="journal article" date="2019" name="Int. J. Syst. Evol. Microbiol.">
        <title>The Global Catalogue of Microorganisms (GCM) 10K type strain sequencing project: providing services to taxonomists for standard genome sequencing and annotation.</title>
        <authorList>
            <consortium name="The Broad Institute Genomics Platform"/>
            <consortium name="The Broad Institute Genome Sequencing Center for Infectious Disease"/>
            <person name="Wu L."/>
            <person name="Ma J."/>
        </authorList>
    </citation>
    <scope>NUCLEOTIDE SEQUENCE [LARGE SCALE GENOMIC DNA]</scope>
    <source>
        <strain evidence="2">CGMCC 1.18575</strain>
    </source>
</reference>
<evidence type="ECO:0000313" key="2">
    <source>
        <dbReference type="Proteomes" id="UP001596113"/>
    </source>
</evidence>
<name>A0ABW0I691_9BACL</name>
<evidence type="ECO:0000313" key="1">
    <source>
        <dbReference type="EMBL" id="MFC5407592.1"/>
    </source>
</evidence>
<proteinExistence type="predicted"/>
<dbReference type="InterPro" id="IPR032287">
    <property type="entry name" value="DUF4838"/>
</dbReference>
<dbReference type="EMBL" id="JBHSMI010000067">
    <property type="protein sequence ID" value="MFC5407592.1"/>
    <property type="molecule type" value="Genomic_DNA"/>
</dbReference>
<organism evidence="1 2">
    <name type="scientific">Cohnella soli</name>
    <dbReference type="NCBI Taxonomy" id="425005"/>
    <lineage>
        <taxon>Bacteria</taxon>
        <taxon>Bacillati</taxon>
        <taxon>Bacillota</taxon>
        <taxon>Bacilli</taxon>
        <taxon>Bacillales</taxon>
        <taxon>Paenibacillaceae</taxon>
        <taxon>Cohnella</taxon>
    </lineage>
</organism>
<dbReference type="RefSeq" id="WP_378140390.1">
    <property type="nucleotide sequence ID" value="NZ_JBHSMI010000067.1"/>
</dbReference>
<dbReference type="Proteomes" id="UP001596113">
    <property type="component" value="Unassembled WGS sequence"/>
</dbReference>
<dbReference type="Pfam" id="PF16126">
    <property type="entry name" value="DUF4838"/>
    <property type="match status" value="1"/>
</dbReference>
<keyword evidence="2" id="KW-1185">Reference proteome</keyword>
<comment type="caution">
    <text evidence="1">The sequence shown here is derived from an EMBL/GenBank/DDBJ whole genome shotgun (WGS) entry which is preliminary data.</text>
</comment>
<gene>
    <name evidence="1" type="ORF">ACFPOF_33080</name>
</gene>
<protein>
    <submittedName>
        <fullName evidence="1">DUF4838 domain-containing protein</fullName>
    </submittedName>
</protein>